<dbReference type="EMBL" id="SKBQ01000100">
    <property type="protein sequence ID" value="TPX19135.1"/>
    <property type="molecule type" value="Genomic_DNA"/>
</dbReference>
<comment type="caution">
    <text evidence="3">The sequence shown here is derived from an EMBL/GenBank/DDBJ whole genome shotgun (WGS) entry which is preliminary data.</text>
</comment>
<organism evidence="3 4">
    <name type="scientific">Thyridium curvatum</name>
    <dbReference type="NCBI Taxonomy" id="1093900"/>
    <lineage>
        <taxon>Eukaryota</taxon>
        <taxon>Fungi</taxon>
        <taxon>Dikarya</taxon>
        <taxon>Ascomycota</taxon>
        <taxon>Pezizomycotina</taxon>
        <taxon>Sordariomycetes</taxon>
        <taxon>Sordariomycetidae</taxon>
        <taxon>Thyridiales</taxon>
        <taxon>Thyridiaceae</taxon>
        <taxon>Thyridium</taxon>
    </lineage>
</organism>
<dbReference type="RefSeq" id="XP_031000846.1">
    <property type="nucleotide sequence ID" value="XM_031133912.1"/>
</dbReference>
<dbReference type="Proteomes" id="UP000319257">
    <property type="component" value="Unassembled WGS sequence"/>
</dbReference>
<dbReference type="GeneID" id="41978655"/>
<dbReference type="OrthoDB" id="5406275at2759"/>
<dbReference type="STRING" id="1093900.A0A507B7I6"/>
<sequence>MTELVKHEDDLVARQEAAQRLQQDLKLSLGQNQNIPNMLMTAPTAISLLGQIRLLAFSDHALRIRLTEPRGGFKHLHLSSAVVQIVQQASNAFDLAEKNLRINRMQANVMFGRTGHVAMILMCLQDPRLARANLINSMDCLEKEIQACADRAKQIEEQFDVLVHCADEVNLAMADEAERAEMEKDRMTVQAMKAEEEQEIQNNALSVYKARVKDAEEEFNEARAQYQKTSNKGALATAAANGFGRSVSGLVNATINVFKAAPLMVIEVTRAASSIGTFGGLGSAPPVNPGDSLINEGNIQSPPPRRRLETCRSVGIDPALLAAESIEAQLREIQRMLTENESTLSQNTGAVLQANTNKLEALRDGLSGFESNHTRDASYVLDEALKITAAMAKYYTSEKSKPGAPATRLRAFAASQPGQGFGTTLEMPIVGQAPGASSYSRVLHERHQTLLIKRRAMNEARQNFERTTELQLEAQAKLVEISRTMKQLRAQRATLEDTKKLLLKSSDILSEMKALVQRLANFFSILANVISIQCKGAGQQYLGMIRGSMTGPDEKFTLASIQGHVKIIREAVITLRGHFSFIVDSAHMYQQIADEHLNPCLRMAATLSLSAGPEEQERAQQSLEKTANESSQAIRELAEKQMDDFFKTLDKRVEEIDGEITTLSLPATLNDWQNLQAITEGVKESSDEIVREVGKDSIAGTEILSDL</sequence>
<feature type="compositionally biased region" description="Polar residues" evidence="2">
    <location>
        <begin position="619"/>
        <end position="631"/>
    </location>
</feature>
<name>A0A507B7I6_9PEZI</name>
<dbReference type="PANTHER" id="PTHR33488">
    <property type="entry name" value="ZGC:162509"/>
    <property type="match status" value="1"/>
</dbReference>
<reference evidence="3 4" key="1">
    <citation type="submission" date="2019-06" db="EMBL/GenBank/DDBJ databases">
        <title>Draft genome sequence of the filamentous fungus Phialemoniopsis curvata isolated from diesel fuel.</title>
        <authorList>
            <person name="Varaljay V.A."/>
            <person name="Lyon W.J."/>
            <person name="Crouch A.L."/>
            <person name="Drake C.E."/>
            <person name="Hollomon J.M."/>
            <person name="Nadeau L.J."/>
            <person name="Nunn H.S."/>
            <person name="Stevenson B.S."/>
            <person name="Bojanowski C.L."/>
            <person name="Crookes-Goodson W.J."/>
        </authorList>
    </citation>
    <scope>NUCLEOTIDE SEQUENCE [LARGE SCALE GENOMIC DNA]</scope>
    <source>
        <strain evidence="3 4">D216</strain>
    </source>
</reference>
<protein>
    <submittedName>
        <fullName evidence="3">Uncharacterized protein</fullName>
    </submittedName>
</protein>
<dbReference type="InParanoid" id="A0A507B7I6"/>
<evidence type="ECO:0000256" key="1">
    <source>
        <dbReference type="SAM" id="Coils"/>
    </source>
</evidence>
<evidence type="ECO:0000313" key="3">
    <source>
        <dbReference type="EMBL" id="TPX19135.1"/>
    </source>
</evidence>
<feature type="region of interest" description="Disordered" evidence="2">
    <location>
        <begin position="611"/>
        <end position="631"/>
    </location>
</feature>
<evidence type="ECO:0000256" key="2">
    <source>
        <dbReference type="SAM" id="MobiDB-lite"/>
    </source>
</evidence>
<accession>A0A507B7I6</accession>
<keyword evidence="1" id="KW-0175">Coiled coil</keyword>
<feature type="coiled-coil region" evidence="1">
    <location>
        <begin position="471"/>
        <end position="505"/>
    </location>
</feature>
<evidence type="ECO:0000313" key="4">
    <source>
        <dbReference type="Proteomes" id="UP000319257"/>
    </source>
</evidence>
<dbReference type="AlphaFoldDB" id="A0A507B7I6"/>
<keyword evidence="4" id="KW-1185">Reference proteome</keyword>
<dbReference type="PANTHER" id="PTHR33488:SF2">
    <property type="entry name" value="EARLY ENDOSOME ANTIGEN 1-LIKE"/>
    <property type="match status" value="1"/>
</dbReference>
<proteinExistence type="predicted"/>
<feature type="coiled-coil region" evidence="1">
    <location>
        <begin position="131"/>
        <end position="232"/>
    </location>
</feature>
<gene>
    <name evidence="3" type="ORF">E0L32_011208</name>
</gene>